<name>A0A2P2JWW5_RHIMU</name>
<evidence type="ECO:0000313" key="1">
    <source>
        <dbReference type="EMBL" id="MBW97964.1"/>
    </source>
</evidence>
<sequence length="32" mass="3531">MDRTHLKETYGMGVHQMIKSPPSTLGQIGCTI</sequence>
<accession>A0A2P2JWW5</accession>
<dbReference type="AlphaFoldDB" id="A0A2P2JWW5"/>
<protein>
    <submittedName>
        <fullName evidence="1">Uncharacterized protein</fullName>
    </submittedName>
</protein>
<proteinExistence type="predicted"/>
<dbReference type="EMBL" id="GGEC01017481">
    <property type="protein sequence ID" value="MBW97964.1"/>
    <property type="molecule type" value="Transcribed_RNA"/>
</dbReference>
<organism evidence="1">
    <name type="scientific">Rhizophora mucronata</name>
    <name type="common">Asiatic mangrove</name>
    <dbReference type="NCBI Taxonomy" id="61149"/>
    <lineage>
        <taxon>Eukaryota</taxon>
        <taxon>Viridiplantae</taxon>
        <taxon>Streptophyta</taxon>
        <taxon>Embryophyta</taxon>
        <taxon>Tracheophyta</taxon>
        <taxon>Spermatophyta</taxon>
        <taxon>Magnoliopsida</taxon>
        <taxon>eudicotyledons</taxon>
        <taxon>Gunneridae</taxon>
        <taxon>Pentapetalae</taxon>
        <taxon>rosids</taxon>
        <taxon>fabids</taxon>
        <taxon>Malpighiales</taxon>
        <taxon>Rhizophoraceae</taxon>
        <taxon>Rhizophora</taxon>
    </lineage>
</organism>
<reference evidence="1" key="1">
    <citation type="submission" date="2018-02" db="EMBL/GenBank/DDBJ databases">
        <title>Rhizophora mucronata_Transcriptome.</title>
        <authorList>
            <person name="Meera S.P."/>
            <person name="Sreeshan A."/>
            <person name="Augustine A."/>
        </authorList>
    </citation>
    <scope>NUCLEOTIDE SEQUENCE</scope>
    <source>
        <tissue evidence="1">Leaf</tissue>
    </source>
</reference>